<evidence type="ECO:0000259" key="2">
    <source>
        <dbReference type="Pfam" id="PF00582"/>
    </source>
</evidence>
<protein>
    <submittedName>
        <fullName evidence="3">Universal stress protein</fullName>
    </submittedName>
</protein>
<organism evidence="3 4">
    <name type="scientific">Neorhodopirellula pilleata</name>
    <dbReference type="NCBI Taxonomy" id="2714738"/>
    <lineage>
        <taxon>Bacteria</taxon>
        <taxon>Pseudomonadati</taxon>
        <taxon>Planctomycetota</taxon>
        <taxon>Planctomycetia</taxon>
        <taxon>Pirellulales</taxon>
        <taxon>Pirellulaceae</taxon>
        <taxon>Neorhodopirellula</taxon>
    </lineage>
</organism>
<dbReference type="AlphaFoldDB" id="A0A5C5ZNS5"/>
<name>A0A5C5ZNS5_9BACT</name>
<dbReference type="InterPro" id="IPR006015">
    <property type="entry name" value="Universal_stress_UspA"/>
</dbReference>
<gene>
    <name evidence="3" type="ORF">Pla100_57210</name>
</gene>
<dbReference type="PRINTS" id="PR01438">
    <property type="entry name" value="UNVRSLSTRESS"/>
</dbReference>
<proteinExistence type="inferred from homology"/>
<feature type="domain" description="UspA" evidence="2">
    <location>
        <begin position="13"/>
        <end position="148"/>
    </location>
</feature>
<dbReference type="SUPFAM" id="SSF52402">
    <property type="entry name" value="Adenine nucleotide alpha hydrolases-like"/>
    <property type="match status" value="2"/>
</dbReference>
<reference evidence="3 4" key="1">
    <citation type="submission" date="2019-02" db="EMBL/GenBank/DDBJ databases">
        <title>Deep-cultivation of Planctomycetes and their phenomic and genomic characterization uncovers novel biology.</title>
        <authorList>
            <person name="Wiegand S."/>
            <person name="Jogler M."/>
            <person name="Boedeker C."/>
            <person name="Pinto D."/>
            <person name="Vollmers J."/>
            <person name="Rivas-Marin E."/>
            <person name="Kohn T."/>
            <person name="Peeters S.H."/>
            <person name="Heuer A."/>
            <person name="Rast P."/>
            <person name="Oberbeckmann S."/>
            <person name="Bunk B."/>
            <person name="Jeske O."/>
            <person name="Meyerdierks A."/>
            <person name="Storesund J.E."/>
            <person name="Kallscheuer N."/>
            <person name="Luecker S."/>
            <person name="Lage O.M."/>
            <person name="Pohl T."/>
            <person name="Merkel B.J."/>
            <person name="Hornburger P."/>
            <person name="Mueller R.-W."/>
            <person name="Bruemmer F."/>
            <person name="Labrenz M."/>
            <person name="Spormann A.M."/>
            <person name="Op Den Camp H."/>
            <person name="Overmann J."/>
            <person name="Amann R."/>
            <person name="Jetten M.S.M."/>
            <person name="Mascher T."/>
            <person name="Medema M.H."/>
            <person name="Devos D.P."/>
            <person name="Kaster A.-K."/>
            <person name="Ovreas L."/>
            <person name="Rohde M."/>
            <person name="Galperin M.Y."/>
            <person name="Jogler C."/>
        </authorList>
    </citation>
    <scope>NUCLEOTIDE SEQUENCE [LARGE SCALE GENOMIC DNA]</scope>
    <source>
        <strain evidence="3 4">Pla100</strain>
    </source>
</reference>
<dbReference type="Gene3D" id="3.40.50.620">
    <property type="entry name" value="HUPs"/>
    <property type="match status" value="2"/>
</dbReference>
<dbReference type="InterPro" id="IPR051688">
    <property type="entry name" value="USP_A"/>
</dbReference>
<evidence type="ECO:0000256" key="1">
    <source>
        <dbReference type="ARBA" id="ARBA00008791"/>
    </source>
</evidence>
<comment type="similarity">
    <text evidence="1">Belongs to the universal stress protein A family.</text>
</comment>
<feature type="domain" description="UspA" evidence="2">
    <location>
        <begin position="156"/>
        <end position="296"/>
    </location>
</feature>
<dbReference type="EMBL" id="SJPM01000021">
    <property type="protein sequence ID" value="TWT89152.1"/>
    <property type="molecule type" value="Genomic_DNA"/>
</dbReference>
<sequence length="321" mass="34695">MSSNTTWETPAMKILLPTDGSEAAMAATTVVGQLAQHNPVEATVVTASYDPQHYQFQPWVPEWTDQENARTFKTLADAKRTLDRTCQSVATRHVCGAVVPAILDEAKKLKSDLIVLGAKGHSAIGRLLLGSVSDSVASRADCSVLVVRPSETFCFPRIVVGYDRSVASREAVAEFMELDLDEDTHLDVVSVVEQPYAYVGGGFTGPPITLSPKHIRPIVETNECMARKIAEQYHHTESHTPVATHVGEAIVQQAEATNANLILVGNTGHSMLGELILGSTSKYVLRHAPCSVWISRRHTKTTDEEMANDATAKAGDAIAPN</sequence>
<dbReference type="CDD" id="cd00293">
    <property type="entry name" value="USP-like"/>
    <property type="match status" value="2"/>
</dbReference>
<dbReference type="Proteomes" id="UP000316213">
    <property type="component" value="Unassembled WGS sequence"/>
</dbReference>
<accession>A0A5C5ZNS5</accession>
<evidence type="ECO:0000313" key="4">
    <source>
        <dbReference type="Proteomes" id="UP000316213"/>
    </source>
</evidence>
<dbReference type="PANTHER" id="PTHR43010:SF1">
    <property type="entry name" value="USPA DOMAIN-CONTAINING PROTEIN"/>
    <property type="match status" value="1"/>
</dbReference>
<keyword evidence="4" id="KW-1185">Reference proteome</keyword>
<dbReference type="Pfam" id="PF00582">
    <property type="entry name" value="Usp"/>
    <property type="match status" value="2"/>
</dbReference>
<dbReference type="InterPro" id="IPR014729">
    <property type="entry name" value="Rossmann-like_a/b/a_fold"/>
</dbReference>
<comment type="caution">
    <text evidence="3">The sequence shown here is derived from an EMBL/GenBank/DDBJ whole genome shotgun (WGS) entry which is preliminary data.</text>
</comment>
<dbReference type="PANTHER" id="PTHR43010">
    <property type="entry name" value="UNIVERSAL STRESS PROTEIN SLR1230"/>
    <property type="match status" value="1"/>
</dbReference>
<dbReference type="InterPro" id="IPR006016">
    <property type="entry name" value="UspA"/>
</dbReference>
<evidence type="ECO:0000313" key="3">
    <source>
        <dbReference type="EMBL" id="TWT89152.1"/>
    </source>
</evidence>